<sequence length="164" mass="18347">MKTLFSIFSIALLVGSCQVDKQQQKLKVAENYHIYGDTIIVADNAEMSEVTELFKELSPGDTISTKITAKVTEVCKKKGCWMKLDLNQDQDVMVHFKDYGFFVPKDIAGEEVILEGIAFVDLVSVEDQQHYAEDAGKSEQEIAKITQPQSTYTFQASGVLIKKN</sequence>
<dbReference type="STRING" id="555500.I215_09943"/>
<reference evidence="1 2" key="1">
    <citation type="journal article" date="2012" name="J. Bacteriol.">
        <title>Genome Sequence of Galbibacter marinum Type Strain ck-I2-15.</title>
        <authorList>
            <person name="Lai Q."/>
            <person name="Li C."/>
            <person name="Shao Z."/>
        </authorList>
    </citation>
    <scope>NUCLEOTIDE SEQUENCE [LARGE SCALE GENOMIC DNA]</scope>
    <source>
        <strain evidence="2">ck-I2-15</strain>
    </source>
</reference>
<comment type="caution">
    <text evidence="1">The sequence shown here is derived from an EMBL/GenBank/DDBJ whole genome shotgun (WGS) entry which is preliminary data.</text>
</comment>
<protein>
    <recommendedName>
        <fullName evidence="3">Branched-chain amino acid aminotransferase</fullName>
    </recommendedName>
</protein>
<dbReference type="RefSeq" id="WP_008991831.1">
    <property type="nucleotide sequence ID" value="NZ_AMSG01000013.1"/>
</dbReference>
<dbReference type="PROSITE" id="PS51257">
    <property type="entry name" value="PROKAR_LIPOPROTEIN"/>
    <property type="match status" value="1"/>
</dbReference>
<dbReference type="InterPro" id="IPR032577">
    <property type="entry name" value="DUF4920"/>
</dbReference>
<name>K2QJK8_9FLAO</name>
<evidence type="ECO:0000313" key="2">
    <source>
        <dbReference type="Proteomes" id="UP000007364"/>
    </source>
</evidence>
<proteinExistence type="predicted"/>
<dbReference type="PATRIC" id="fig|555500.3.peg.2053"/>
<evidence type="ECO:0000313" key="1">
    <source>
        <dbReference type="EMBL" id="EKF54882.1"/>
    </source>
</evidence>
<organism evidence="1 2">
    <name type="scientific">Galbibacter marinus</name>
    <dbReference type="NCBI Taxonomy" id="555500"/>
    <lineage>
        <taxon>Bacteria</taxon>
        <taxon>Pseudomonadati</taxon>
        <taxon>Bacteroidota</taxon>
        <taxon>Flavobacteriia</taxon>
        <taxon>Flavobacteriales</taxon>
        <taxon>Flavobacteriaceae</taxon>
        <taxon>Galbibacter</taxon>
    </lineage>
</organism>
<keyword evidence="2" id="KW-1185">Reference proteome</keyword>
<dbReference type="eggNOG" id="ENOG5031D3D">
    <property type="taxonomic scope" value="Bacteria"/>
</dbReference>
<dbReference type="EMBL" id="AMSG01000013">
    <property type="protein sequence ID" value="EKF54882.1"/>
    <property type="molecule type" value="Genomic_DNA"/>
</dbReference>
<dbReference type="Pfam" id="PF16267">
    <property type="entry name" value="DUF4920"/>
    <property type="match status" value="1"/>
</dbReference>
<evidence type="ECO:0008006" key="3">
    <source>
        <dbReference type="Google" id="ProtNLM"/>
    </source>
</evidence>
<accession>K2QJK8</accession>
<dbReference type="OrthoDB" id="129527at2"/>
<dbReference type="Proteomes" id="UP000007364">
    <property type="component" value="Unassembled WGS sequence"/>
</dbReference>
<gene>
    <name evidence="1" type="ORF">I215_09943</name>
</gene>
<dbReference type="AlphaFoldDB" id="K2QJK8"/>